<feature type="signal peptide" evidence="2">
    <location>
        <begin position="1"/>
        <end position="17"/>
    </location>
</feature>
<dbReference type="AlphaFoldDB" id="A0A167GWF6"/>
<proteinExistence type="predicted"/>
<dbReference type="Proteomes" id="UP000076830">
    <property type="component" value="Chromosome"/>
</dbReference>
<name>A0A167GWF6_9GAMM</name>
<gene>
    <name evidence="3" type="ORF">I596_1889</name>
</gene>
<organism evidence="3 4">
    <name type="scientific">Dokdonella koreensis DS-123</name>
    <dbReference type="NCBI Taxonomy" id="1300342"/>
    <lineage>
        <taxon>Bacteria</taxon>
        <taxon>Pseudomonadati</taxon>
        <taxon>Pseudomonadota</taxon>
        <taxon>Gammaproteobacteria</taxon>
        <taxon>Lysobacterales</taxon>
        <taxon>Rhodanobacteraceae</taxon>
        <taxon>Dokdonella</taxon>
    </lineage>
</organism>
<evidence type="ECO:0008006" key="5">
    <source>
        <dbReference type="Google" id="ProtNLM"/>
    </source>
</evidence>
<accession>A0A167GWF6</accession>
<evidence type="ECO:0000256" key="2">
    <source>
        <dbReference type="SAM" id="SignalP"/>
    </source>
</evidence>
<evidence type="ECO:0000256" key="1">
    <source>
        <dbReference type="SAM" id="MobiDB-lite"/>
    </source>
</evidence>
<dbReference type="InterPro" id="IPR018247">
    <property type="entry name" value="EF_Hand_1_Ca_BS"/>
</dbReference>
<dbReference type="EMBL" id="CP015249">
    <property type="protein sequence ID" value="ANB17912.1"/>
    <property type="molecule type" value="Genomic_DNA"/>
</dbReference>
<keyword evidence="4" id="KW-1185">Reference proteome</keyword>
<evidence type="ECO:0000313" key="3">
    <source>
        <dbReference type="EMBL" id="ANB17912.1"/>
    </source>
</evidence>
<dbReference type="PROSITE" id="PS00018">
    <property type="entry name" value="EF_HAND_1"/>
    <property type="match status" value="1"/>
</dbReference>
<evidence type="ECO:0000313" key="4">
    <source>
        <dbReference type="Proteomes" id="UP000076830"/>
    </source>
</evidence>
<feature type="chain" id="PRO_5007887199" description="EF-hand domain-containing protein" evidence="2">
    <location>
        <begin position="18"/>
        <end position="100"/>
    </location>
</feature>
<sequence>MLITCALLACSSFAAVAATPVERSAAAAAQQEKEKAKQDPYAVQGSGPHKFDQLKGHEKGYLTLKDVEANSWLAGSFAKCDQDKDGRLTEKEYDACQPRP</sequence>
<keyword evidence="2" id="KW-0732">Signal</keyword>
<protein>
    <recommendedName>
        <fullName evidence="5">EF-hand domain-containing protein</fullName>
    </recommendedName>
</protein>
<feature type="region of interest" description="Disordered" evidence="1">
    <location>
        <begin position="27"/>
        <end position="54"/>
    </location>
</feature>
<dbReference type="KEGG" id="dko:I596_1889"/>
<reference evidence="3 4" key="1">
    <citation type="submission" date="2016-04" db="EMBL/GenBank/DDBJ databases">
        <title>Complete genome sequence of Dokdonella koreensis DS-123T.</title>
        <authorList>
            <person name="Kim J.F."/>
            <person name="Lee H."/>
            <person name="Kwak M.-J."/>
        </authorList>
    </citation>
    <scope>NUCLEOTIDE SEQUENCE [LARGE SCALE GENOMIC DNA]</scope>
    <source>
        <strain evidence="3 4">DS-123</strain>
    </source>
</reference>